<feature type="chain" id="PRO_5047075757" evidence="3">
    <location>
        <begin position="29"/>
        <end position="1061"/>
    </location>
</feature>
<proteinExistence type="predicted"/>
<feature type="region of interest" description="Disordered" evidence="1">
    <location>
        <begin position="921"/>
        <end position="954"/>
    </location>
</feature>
<dbReference type="SUPFAM" id="SSF53474">
    <property type="entry name" value="alpha/beta-Hydrolases"/>
    <property type="match status" value="2"/>
</dbReference>
<keyword evidence="3" id="KW-0732">Signal</keyword>
<evidence type="ECO:0000256" key="3">
    <source>
        <dbReference type="SAM" id="SignalP"/>
    </source>
</evidence>
<dbReference type="EMBL" id="CP095045">
    <property type="protein sequence ID" value="UOQ57462.1"/>
    <property type="molecule type" value="Genomic_DNA"/>
</dbReference>
<dbReference type="Gene3D" id="3.40.50.1820">
    <property type="entry name" value="alpha/beta hydrolase"/>
    <property type="match status" value="2"/>
</dbReference>
<gene>
    <name evidence="4" type="ORF">MUN78_01045</name>
</gene>
<feature type="region of interest" description="Disordered" evidence="1">
    <location>
        <begin position="996"/>
        <end position="1016"/>
    </location>
</feature>
<evidence type="ECO:0000313" key="4">
    <source>
        <dbReference type="EMBL" id="UOQ57462.1"/>
    </source>
</evidence>
<evidence type="ECO:0000256" key="1">
    <source>
        <dbReference type="SAM" id="MobiDB-lite"/>
    </source>
</evidence>
<evidence type="ECO:0000313" key="5">
    <source>
        <dbReference type="Proteomes" id="UP000831786"/>
    </source>
</evidence>
<feature type="signal peptide" evidence="3">
    <location>
        <begin position="1"/>
        <end position="28"/>
    </location>
</feature>
<keyword evidence="5" id="KW-1185">Reference proteome</keyword>
<keyword evidence="2" id="KW-1133">Transmembrane helix</keyword>
<dbReference type="GO" id="GO:0016787">
    <property type="term" value="F:hydrolase activity"/>
    <property type="evidence" value="ECO:0007669"/>
    <property type="project" value="UniProtKB-KW"/>
</dbReference>
<keyword evidence="4" id="KW-0378">Hydrolase</keyword>
<feature type="compositionally biased region" description="Low complexity" evidence="1">
    <location>
        <begin position="930"/>
        <end position="954"/>
    </location>
</feature>
<reference evidence="4 5" key="1">
    <citation type="submission" date="2022-04" db="EMBL/GenBank/DDBJ databases">
        <title>Leucobacter sp. isolated from rhizosphere of garlic.</title>
        <authorList>
            <person name="Won M."/>
            <person name="Lee C.-M."/>
            <person name="Woen H.-Y."/>
            <person name="Kwon S.-W."/>
        </authorList>
    </citation>
    <scope>NUCLEOTIDE SEQUENCE [LARGE SCALE GENOMIC DNA]</scope>
    <source>
        <strain evidence="4 5">H21R-40</strain>
    </source>
</reference>
<protein>
    <submittedName>
        <fullName evidence="4">Alpha/beta hydrolase</fullName>
    </submittedName>
</protein>
<keyword evidence="2" id="KW-0472">Membrane</keyword>
<evidence type="ECO:0000256" key="2">
    <source>
        <dbReference type="SAM" id="Phobius"/>
    </source>
</evidence>
<name>A0ABY4FMG8_9MICO</name>
<dbReference type="Proteomes" id="UP000831786">
    <property type="component" value="Chromosome"/>
</dbReference>
<feature type="transmembrane region" description="Helical" evidence="2">
    <location>
        <begin position="1031"/>
        <end position="1053"/>
    </location>
</feature>
<keyword evidence="2" id="KW-0812">Transmembrane</keyword>
<organism evidence="4 5">
    <name type="scientific">Leucobacter allii</name>
    <dbReference type="NCBI Taxonomy" id="2932247"/>
    <lineage>
        <taxon>Bacteria</taxon>
        <taxon>Bacillati</taxon>
        <taxon>Actinomycetota</taxon>
        <taxon>Actinomycetes</taxon>
        <taxon>Micrococcales</taxon>
        <taxon>Microbacteriaceae</taxon>
        <taxon>Leucobacter</taxon>
    </lineage>
</organism>
<dbReference type="RefSeq" id="WP_244728206.1">
    <property type="nucleotide sequence ID" value="NZ_CP095045.1"/>
</dbReference>
<dbReference type="InterPro" id="IPR029058">
    <property type="entry name" value="AB_hydrolase_fold"/>
</dbReference>
<sequence>MRTSKMLAGLAATALTLGIFGQAPPAVAESGARSETGELASGAPYSVEIPEEWNGTLLLWSSGYGGGTPGRPISLGESDTTNRWLLDHGYALASMKPSQGWAVEDYLAGQPEVIARATEALGSAPQATIAWGSSMGGLTSAALAERYPELIDGAYALCGSLAGSVGMLNQGLDASFAFKTLLAPEDEAIELVDVQDEATSTAAAKSALDAAQGTPEGRARIALAAAMAQIPGWTSPDAPEPAPTDYAAQQRQQYDIFMFSVFSPRQELEARAGGAFSWNTGTDYAAHLAASPMRAQVEALYAEAGLVLDDDLARLAAEPRHSADFDAVRYMIENATPSGAITQPVFTLNETGDTAPAVAQAGAYADAVAASGNGELLRQAYLDRPGHCAFSPSEVLAGLTTLTERVGTGAWPDASAAALRARAAEIASAAEGLDLGAPGDFTDEAPAAFLRPFSPQGWRTEFSGTLENVEQPYAGIVPANWDGSLAITPNQAELDRADLVWLRERGTATVGYDLSDDWQLEADRDNASAVRDAFIAAVGVVPGRVFVTGRSQGGLTTRNIVQQDPDWLDGAAPLCGGGAGAVSMYNSKLDAAFALRALVDPASPMRIVGIDDTPAEVAALDALIDQSMGTGAGQARLIFAAALAGVPAVDANGAELEASEERLAAYEAGLPFGIGAHVRAGFERVIGGNFSWNTDVDYRKQLAQSGRLAEVRAAYAAAGADLEADLTALQQAPRIAADPGAVAAVEAMATFDGALDVPVVSMTTLGDPAGPISDERSYRSIVEAAGADGFLAQTFVGASGHCTFSAAEHIAVYELLLERMADDAGGTAADAASMNERARAATVSSGADLGAARFVDAVAPAGLRQWDARNWGSYDPAAQPTAPVLGIARSDAAPGDAVDVTLSDFTADGSYALAIDQVSSAAGSGGAPEDGSASADGARSGSAQAPGAPVTVDGTGAATTTIVIPADLRTGTAVVRAVSGGGTVVAEASIEVAAGPGSGGSGAGGPGADAAGGGADADGAMPGGPLAITGASATGVVAAAMLLLLLGGAVLLLRRRSRQGE</sequence>
<accession>A0ABY4FMG8</accession>